<feature type="region of interest" description="Disordered" evidence="1">
    <location>
        <begin position="203"/>
        <end position="228"/>
    </location>
</feature>
<accession>A0ABD1G409</accession>
<evidence type="ECO:0000313" key="4">
    <source>
        <dbReference type="Proteomes" id="UP001567538"/>
    </source>
</evidence>
<keyword evidence="2" id="KW-1133">Transmembrane helix</keyword>
<dbReference type="InterPro" id="IPR015683">
    <property type="entry name" value="Ionotropic_Glu_rcpt"/>
</dbReference>
<organism evidence="3 4">
    <name type="scientific">Salvia divinorum</name>
    <name type="common">Maria pastora</name>
    <name type="synonym">Diviner's sage</name>
    <dbReference type="NCBI Taxonomy" id="28513"/>
    <lineage>
        <taxon>Eukaryota</taxon>
        <taxon>Viridiplantae</taxon>
        <taxon>Streptophyta</taxon>
        <taxon>Embryophyta</taxon>
        <taxon>Tracheophyta</taxon>
        <taxon>Spermatophyta</taxon>
        <taxon>Magnoliopsida</taxon>
        <taxon>eudicotyledons</taxon>
        <taxon>Gunneridae</taxon>
        <taxon>Pentapetalae</taxon>
        <taxon>asterids</taxon>
        <taxon>lamiids</taxon>
        <taxon>Lamiales</taxon>
        <taxon>Lamiaceae</taxon>
        <taxon>Nepetoideae</taxon>
        <taxon>Mentheae</taxon>
        <taxon>Salviinae</taxon>
        <taxon>Salvia</taxon>
        <taxon>Salvia subgen. Calosphace</taxon>
    </lineage>
</organism>
<evidence type="ECO:0000256" key="1">
    <source>
        <dbReference type="SAM" id="MobiDB-lite"/>
    </source>
</evidence>
<dbReference type="Gene3D" id="3.40.190.10">
    <property type="entry name" value="Periplasmic binding protein-like II"/>
    <property type="match status" value="1"/>
</dbReference>
<comment type="caution">
    <text evidence="3">The sequence shown here is derived from an EMBL/GenBank/DDBJ whole genome shotgun (WGS) entry which is preliminary data.</text>
</comment>
<dbReference type="Proteomes" id="UP001567538">
    <property type="component" value="Unassembled WGS sequence"/>
</dbReference>
<keyword evidence="4" id="KW-1185">Reference proteome</keyword>
<name>A0ABD1G409_SALDI</name>
<sequence>MLTLQQLKSTDMIKKSDYVGFHTGFLITGFSNSIVLGNYNFRKYTSFEEYDEALSKGSRHGGVAAIVDEIAYLRPFLSKYCHKYTMIDPKHIRTSGFAFAFRKGSPLVSDFSTAILSLKEDAKIDTITRRWLGPEGCSGDGLESLGLDLFTGLFLIVGLASSTALAIFFSMFLYRNQHILASSGSIKKKLHDLARAFLVNEKDDTSKHSETSGEMALAQGPSMHKEDS</sequence>
<gene>
    <name evidence="3" type="ORF">AAHA92_30208</name>
</gene>
<dbReference type="PANTHER" id="PTHR18966">
    <property type="entry name" value="IONOTROPIC GLUTAMATE RECEPTOR"/>
    <property type="match status" value="1"/>
</dbReference>
<dbReference type="EMBL" id="JBEAFC010000011">
    <property type="protein sequence ID" value="KAL1537723.1"/>
    <property type="molecule type" value="Genomic_DNA"/>
</dbReference>
<feature type="transmembrane region" description="Helical" evidence="2">
    <location>
        <begin position="21"/>
        <end position="41"/>
    </location>
</feature>
<keyword evidence="2" id="KW-0472">Membrane</keyword>
<feature type="transmembrane region" description="Helical" evidence="2">
    <location>
        <begin position="149"/>
        <end position="174"/>
    </location>
</feature>
<evidence type="ECO:0000256" key="2">
    <source>
        <dbReference type="SAM" id="Phobius"/>
    </source>
</evidence>
<keyword evidence="2" id="KW-0812">Transmembrane</keyword>
<proteinExistence type="predicted"/>
<dbReference type="AlphaFoldDB" id="A0ABD1G409"/>
<reference evidence="3 4" key="1">
    <citation type="submission" date="2024-06" db="EMBL/GenBank/DDBJ databases">
        <title>A chromosome level genome sequence of Diviner's sage (Salvia divinorum).</title>
        <authorList>
            <person name="Ford S.A."/>
            <person name="Ro D.-K."/>
            <person name="Ness R.W."/>
            <person name="Phillips M.A."/>
        </authorList>
    </citation>
    <scope>NUCLEOTIDE SEQUENCE [LARGE SCALE GENOMIC DNA]</scope>
    <source>
        <strain evidence="3">SAF-2024a</strain>
        <tissue evidence="3">Leaf</tissue>
    </source>
</reference>
<evidence type="ECO:0000313" key="3">
    <source>
        <dbReference type="EMBL" id="KAL1537723.1"/>
    </source>
</evidence>
<protein>
    <submittedName>
        <fullName evidence="3">Glutamate receptor 2.9-like</fullName>
    </submittedName>
</protein>
<dbReference type="SUPFAM" id="SSF53850">
    <property type="entry name" value="Periplasmic binding protein-like II"/>
    <property type="match status" value="1"/>
</dbReference>